<gene>
    <name evidence="1" type="ORF">SAMN05216191_102120</name>
</gene>
<organism evidence="1 2">
    <name type="scientific">Paenibacillus jilunlii</name>
    <dbReference type="NCBI Taxonomy" id="682956"/>
    <lineage>
        <taxon>Bacteria</taxon>
        <taxon>Bacillati</taxon>
        <taxon>Bacillota</taxon>
        <taxon>Bacilli</taxon>
        <taxon>Bacillales</taxon>
        <taxon>Paenibacillaceae</taxon>
        <taxon>Paenibacillus</taxon>
    </lineage>
</organism>
<accession>A0A1G9IMQ7</accession>
<proteinExistence type="predicted"/>
<sequence>MHRVDIDGSGIGGLQPEDLIKLLIRLCGAGRLLLVSKLENYAVFRIDTLRLRGI</sequence>
<protein>
    <submittedName>
        <fullName evidence="1">Uncharacterized protein</fullName>
    </submittedName>
</protein>
<dbReference type="AlphaFoldDB" id="A0A1G9IMQ7"/>
<evidence type="ECO:0000313" key="1">
    <source>
        <dbReference type="EMBL" id="SDL26451.1"/>
    </source>
</evidence>
<name>A0A1G9IMQ7_9BACL</name>
<dbReference type="EMBL" id="FNGM01000002">
    <property type="protein sequence ID" value="SDL26451.1"/>
    <property type="molecule type" value="Genomic_DNA"/>
</dbReference>
<reference evidence="1 2" key="1">
    <citation type="submission" date="2016-10" db="EMBL/GenBank/DDBJ databases">
        <authorList>
            <person name="de Groot N.N."/>
        </authorList>
    </citation>
    <scope>NUCLEOTIDE SEQUENCE [LARGE SCALE GENOMIC DNA]</scope>
    <source>
        <strain evidence="1 2">CGMCC 1.10239</strain>
    </source>
</reference>
<evidence type="ECO:0000313" key="2">
    <source>
        <dbReference type="Proteomes" id="UP000182783"/>
    </source>
</evidence>
<dbReference type="Proteomes" id="UP000182783">
    <property type="component" value="Unassembled WGS sequence"/>
</dbReference>